<name>A0A7W9QAV2_9ACTN</name>
<dbReference type="PROSITE" id="PS51186">
    <property type="entry name" value="GNAT"/>
    <property type="match status" value="1"/>
</dbReference>
<evidence type="ECO:0000313" key="3">
    <source>
        <dbReference type="EMBL" id="MBB5936754.1"/>
    </source>
</evidence>
<gene>
    <name evidence="3" type="ORF">FHS42_003831</name>
</gene>
<dbReference type="RefSeq" id="WP_184573321.1">
    <property type="nucleotide sequence ID" value="NZ_JACHJL010000009.1"/>
</dbReference>
<feature type="region of interest" description="Disordered" evidence="1">
    <location>
        <begin position="76"/>
        <end position="97"/>
    </location>
</feature>
<dbReference type="GO" id="GO:0016747">
    <property type="term" value="F:acyltransferase activity, transferring groups other than amino-acyl groups"/>
    <property type="evidence" value="ECO:0007669"/>
    <property type="project" value="InterPro"/>
</dbReference>
<dbReference type="Gene3D" id="3.40.630.30">
    <property type="match status" value="1"/>
</dbReference>
<dbReference type="Proteomes" id="UP000588098">
    <property type="component" value="Unassembled WGS sequence"/>
</dbReference>
<reference evidence="3 4" key="1">
    <citation type="submission" date="2020-08" db="EMBL/GenBank/DDBJ databases">
        <title>Genomic Encyclopedia of Type Strains, Phase III (KMG-III): the genomes of soil and plant-associated and newly described type strains.</title>
        <authorList>
            <person name="Whitman W."/>
        </authorList>
    </citation>
    <scope>NUCLEOTIDE SEQUENCE [LARGE SCALE GENOMIC DNA]</scope>
    <source>
        <strain evidence="3 4">CECT 8305</strain>
    </source>
</reference>
<keyword evidence="4" id="KW-1185">Reference proteome</keyword>
<accession>A0A7W9QAV2</accession>
<dbReference type="InterPro" id="IPR056935">
    <property type="entry name" value="Rv0428c-like_C"/>
</dbReference>
<comment type="caution">
    <text evidence="3">The sequence shown here is derived from an EMBL/GenBank/DDBJ whole genome shotgun (WGS) entry which is preliminary data.</text>
</comment>
<organism evidence="3 4">
    <name type="scientific">Streptomyces zagrosensis</name>
    <dbReference type="NCBI Taxonomy" id="1042984"/>
    <lineage>
        <taxon>Bacteria</taxon>
        <taxon>Bacillati</taxon>
        <taxon>Actinomycetota</taxon>
        <taxon>Actinomycetes</taxon>
        <taxon>Kitasatosporales</taxon>
        <taxon>Streptomycetaceae</taxon>
        <taxon>Streptomyces</taxon>
    </lineage>
</organism>
<evidence type="ECO:0000313" key="4">
    <source>
        <dbReference type="Proteomes" id="UP000588098"/>
    </source>
</evidence>
<evidence type="ECO:0000259" key="2">
    <source>
        <dbReference type="PROSITE" id="PS51186"/>
    </source>
</evidence>
<dbReference type="AlphaFoldDB" id="A0A7W9QAV2"/>
<dbReference type="EMBL" id="JACHJL010000009">
    <property type="protein sequence ID" value="MBB5936754.1"/>
    <property type="molecule type" value="Genomic_DNA"/>
</dbReference>
<feature type="domain" description="N-acetyltransferase" evidence="2">
    <location>
        <begin position="251"/>
        <end position="390"/>
    </location>
</feature>
<feature type="compositionally biased region" description="Low complexity" evidence="1">
    <location>
        <begin position="234"/>
        <end position="246"/>
    </location>
</feature>
<feature type="region of interest" description="Disordered" evidence="1">
    <location>
        <begin position="218"/>
        <end position="246"/>
    </location>
</feature>
<dbReference type="Pfam" id="PF24553">
    <property type="entry name" value="Rv0428c_C"/>
    <property type="match status" value="2"/>
</dbReference>
<dbReference type="CDD" id="cd04301">
    <property type="entry name" value="NAT_SF"/>
    <property type="match status" value="1"/>
</dbReference>
<proteinExistence type="predicted"/>
<evidence type="ECO:0000256" key="1">
    <source>
        <dbReference type="SAM" id="MobiDB-lite"/>
    </source>
</evidence>
<keyword evidence="3" id="KW-0687">Ribonucleoprotein</keyword>
<dbReference type="GO" id="GO:0005840">
    <property type="term" value="C:ribosome"/>
    <property type="evidence" value="ECO:0007669"/>
    <property type="project" value="UniProtKB-KW"/>
</dbReference>
<keyword evidence="3" id="KW-0689">Ribosomal protein</keyword>
<dbReference type="InterPro" id="IPR000182">
    <property type="entry name" value="GNAT_dom"/>
</dbReference>
<dbReference type="InterPro" id="IPR016181">
    <property type="entry name" value="Acyl_CoA_acyltransferase"/>
</dbReference>
<protein>
    <submittedName>
        <fullName evidence="3">Ribosomal protein S18 acetylase RimI-like enzyme</fullName>
    </submittedName>
</protein>
<sequence length="390" mass="40740">MEFTTGGRLEVRITPADVGKRVSVRRLNDPGGGPQKFTDTVGVLTSWVGGVLQITRKNGEGVRIADTTLVAGKVIPPAPGARSARPPVRRRGPAADAHELDRVAARGWPPAERARLAPPGADAAGLASGSGWELRAAGGFTRRANSVLPLSDPGLPLDEALRRVRAWYAERGLPAYVQVSTGAEGTQEALADELARRLWTREVSAQIWIAALAPLADRPQPPPLPATGGGDSSGEPAAQGPAGTGAPELRVELSRTIGAAWLARYERAGQPAPEVLQVLTGGPSVWFATVRTEPGGLDGAGSEAAGEAVAIGRCVVDGRWAGFTAVEVAPAYRRRGLASAVMAALASKALAEGASAAYLQVETDNAGAHALYDQLGFRPHHSYHHWRAPR</sequence>
<dbReference type="SUPFAM" id="SSF55729">
    <property type="entry name" value="Acyl-CoA N-acyltransferases (Nat)"/>
    <property type="match status" value="1"/>
</dbReference>